<sequence>MSWAQRMVFDEIGLCYFASSHEGVPDNGTRSSPVDVGASSYVYGGGGPYDYDELGLTDHFFNVVHAVDQPLWDSCNESQLGVVAELVDIKDDVDLEYCKFCGDGRYKPARGRDPHLKKSPYAILRYLPLTPRLQRLYSSRAIAEHMTWYATHQTNEGSMCHLSNAEAWKHFDWMYPDFVEEPRNVQLGLCTDGFAPHELLQLWHVGVRTYDHGVWIFMMRAALMWIVNDLPAYGMVSWWNTTGLGDVRSVWRL</sequence>
<reference evidence="1" key="2">
    <citation type="journal article" date="2024" name="Plant">
        <title>Genomic evolution and insights into agronomic trait innovations of Sesamum species.</title>
        <authorList>
            <person name="Miao H."/>
            <person name="Wang L."/>
            <person name="Qu L."/>
            <person name="Liu H."/>
            <person name="Sun Y."/>
            <person name="Le M."/>
            <person name="Wang Q."/>
            <person name="Wei S."/>
            <person name="Zheng Y."/>
            <person name="Lin W."/>
            <person name="Duan Y."/>
            <person name="Cao H."/>
            <person name="Xiong S."/>
            <person name="Wang X."/>
            <person name="Wei L."/>
            <person name="Li C."/>
            <person name="Ma Q."/>
            <person name="Ju M."/>
            <person name="Zhao R."/>
            <person name="Li G."/>
            <person name="Mu C."/>
            <person name="Tian Q."/>
            <person name="Mei H."/>
            <person name="Zhang T."/>
            <person name="Gao T."/>
            <person name="Zhang H."/>
        </authorList>
    </citation>
    <scope>NUCLEOTIDE SEQUENCE</scope>
    <source>
        <strain evidence="1">K16</strain>
    </source>
</reference>
<dbReference type="EMBL" id="JACGWL010000009">
    <property type="protein sequence ID" value="KAK4395948.1"/>
    <property type="molecule type" value="Genomic_DNA"/>
</dbReference>
<dbReference type="AlphaFoldDB" id="A0AAE1WLT0"/>
<accession>A0AAE1WLT0</accession>
<dbReference type="InterPro" id="IPR004242">
    <property type="entry name" value="Transposase_21"/>
</dbReference>
<name>A0AAE1WLT0_9LAMI</name>
<evidence type="ECO:0000313" key="1">
    <source>
        <dbReference type="EMBL" id="KAK4395948.1"/>
    </source>
</evidence>
<dbReference type="PANTHER" id="PTHR10775">
    <property type="entry name" value="OS08G0208400 PROTEIN"/>
    <property type="match status" value="1"/>
</dbReference>
<organism evidence="1 2">
    <name type="scientific">Sesamum angolense</name>
    <dbReference type="NCBI Taxonomy" id="2727404"/>
    <lineage>
        <taxon>Eukaryota</taxon>
        <taxon>Viridiplantae</taxon>
        <taxon>Streptophyta</taxon>
        <taxon>Embryophyta</taxon>
        <taxon>Tracheophyta</taxon>
        <taxon>Spermatophyta</taxon>
        <taxon>Magnoliopsida</taxon>
        <taxon>eudicotyledons</taxon>
        <taxon>Gunneridae</taxon>
        <taxon>Pentapetalae</taxon>
        <taxon>asterids</taxon>
        <taxon>lamiids</taxon>
        <taxon>Lamiales</taxon>
        <taxon>Pedaliaceae</taxon>
        <taxon>Sesamum</taxon>
    </lineage>
</organism>
<dbReference type="Pfam" id="PF02992">
    <property type="entry name" value="Transposase_21"/>
    <property type="match status" value="1"/>
</dbReference>
<dbReference type="Proteomes" id="UP001289374">
    <property type="component" value="Unassembled WGS sequence"/>
</dbReference>
<protein>
    <submittedName>
        <fullName evidence="1">Uncharacterized protein</fullName>
    </submittedName>
</protein>
<keyword evidence="2" id="KW-1185">Reference proteome</keyword>
<gene>
    <name evidence="1" type="ORF">Sango_1749100</name>
</gene>
<comment type="caution">
    <text evidence="1">The sequence shown here is derived from an EMBL/GenBank/DDBJ whole genome shotgun (WGS) entry which is preliminary data.</text>
</comment>
<dbReference type="PANTHER" id="PTHR10775:SF185">
    <property type="entry name" value="OS08G0208400 PROTEIN"/>
    <property type="match status" value="1"/>
</dbReference>
<evidence type="ECO:0000313" key="2">
    <source>
        <dbReference type="Proteomes" id="UP001289374"/>
    </source>
</evidence>
<proteinExistence type="predicted"/>
<reference evidence="1" key="1">
    <citation type="submission" date="2020-06" db="EMBL/GenBank/DDBJ databases">
        <authorList>
            <person name="Li T."/>
            <person name="Hu X."/>
            <person name="Zhang T."/>
            <person name="Song X."/>
            <person name="Zhang H."/>
            <person name="Dai N."/>
            <person name="Sheng W."/>
            <person name="Hou X."/>
            <person name="Wei L."/>
        </authorList>
    </citation>
    <scope>NUCLEOTIDE SEQUENCE</scope>
    <source>
        <strain evidence="1">K16</strain>
        <tissue evidence="1">Leaf</tissue>
    </source>
</reference>